<evidence type="ECO:0000313" key="2">
    <source>
        <dbReference type="Proteomes" id="UP000652430"/>
    </source>
</evidence>
<name>A0ABQ3LS82_9SPHN</name>
<protein>
    <recommendedName>
        <fullName evidence="3">DNA methylase N-4/N-6 domain-containing protein</fullName>
    </recommendedName>
</protein>
<sequence length="473" mass="51172">MEHEQGEVTLQTAIDALAETFPIEQTKGGRSNYRSAGDSFKPYPVDTSVALAGLLDRFERDQQPAAISFRQVVSWLKVGERASHYLHSYPAKLLPHIAHFFLANRSLVGADEVVLDPFGGSGTVALETILSGRTALYADANPLGRLITAVKTRSIDPASLAAAGAEVREGFCRSRARKLPDVVNLQKWFDPSITSDLVRLRAAIGALDDQAMRDFMRVTFSAVARKASNSDPRFSVPVRYREGETRNELSAIDLFEAQLKANIARIGALRQVVSLGSAVPAGIDARQLTTGAGERLPDNSVGMILSSPPYASAQKYVRAASLSLGWLDLAPSNGLRRLEDQTIGREHHAKASWANVGSTGIDQADALIEEISKENASRAKIVGTYLIEMRAALTEAVRVLRPGGCFVLVIGDNTVCGRRFASSEYLRLMLEGMGMTTILSLVDPIPSRGLMTRRNETAGIIASESVIVLRKAA</sequence>
<gene>
    <name evidence="1" type="ORF">GCM10008023_36520</name>
</gene>
<proteinExistence type="predicted"/>
<dbReference type="InterPro" id="IPR029063">
    <property type="entry name" value="SAM-dependent_MTases_sf"/>
</dbReference>
<organism evidence="1 2">
    <name type="scientific">Sphingomonas glacialis</name>
    <dbReference type="NCBI Taxonomy" id="658225"/>
    <lineage>
        <taxon>Bacteria</taxon>
        <taxon>Pseudomonadati</taxon>
        <taxon>Pseudomonadota</taxon>
        <taxon>Alphaproteobacteria</taxon>
        <taxon>Sphingomonadales</taxon>
        <taxon>Sphingomonadaceae</taxon>
        <taxon>Sphingomonas</taxon>
    </lineage>
</organism>
<comment type="caution">
    <text evidence="1">The sequence shown here is derived from an EMBL/GenBank/DDBJ whole genome shotgun (WGS) entry which is preliminary data.</text>
</comment>
<keyword evidence="2" id="KW-1185">Reference proteome</keyword>
<evidence type="ECO:0008006" key="3">
    <source>
        <dbReference type="Google" id="ProtNLM"/>
    </source>
</evidence>
<dbReference type="SUPFAM" id="SSF53335">
    <property type="entry name" value="S-adenosyl-L-methionine-dependent methyltransferases"/>
    <property type="match status" value="2"/>
</dbReference>
<dbReference type="Gene3D" id="3.40.50.150">
    <property type="entry name" value="Vaccinia Virus protein VP39"/>
    <property type="match status" value="2"/>
</dbReference>
<dbReference type="EMBL" id="BNAQ01000006">
    <property type="protein sequence ID" value="GHH24388.1"/>
    <property type="molecule type" value="Genomic_DNA"/>
</dbReference>
<reference evidence="2" key="1">
    <citation type="journal article" date="2019" name="Int. J. Syst. Evol. Microbiol.">
        <title>The Global Catalogue of Microorganisms (GCM) 10K type strain sequencing project: providing services to taxonomists for standard genome sequencing and annotation.</title>
        <authorList>
            <consortium name="The Broad Institute Genomics Platform"/>
            <consortium name="The Broad Institute Genome Sequencing Center for Infectious Disease"/>
            <person name="Wu L."/>
            <person name="Ma J."/>
        </authorList>
    </citation>
    <scope>NUCLEOTIDE SEQUENCE [LARGE SCALE GENOMIC DNA]</scope>
    <source>
        <strain evidence="2">CGMCC 1.8957</strain>
    </source>
</reference>
<evidence type="ECO:0000313" key="1">
    <source>
        <dbReference type="EMBL" id="GHH24388.1"/>
    </source>
</evidence>
<dbReference type="Proteomes" id="UP000652430">
    <property type="component" value="Unassembled WGS sequence"/>
</dbReference>
<accession>A0ABQ3LS82</accession>